<comment type="caution">
    <text evidence="1">The sequence shown here is derived from an EMBL/GenBank/DDBJ whole genome shotgun (WGS) entry which is preliminary data.</text>
</comment>
<evidence type="ECO:0000313" key="2">
    <source>
        <dbReference type="Proteomes" id="UP001064489"/>
    </source>
</evidence>
<organism evidence="1 2">
    <name type="scientific">Acer negundo</name>
    <name type="common">Box elder</name>
    <dbReference type="NCBI Taxonomy" id="4023"/>
    <lineage>
        <taxon>Eukaryota</taxon>
        <taxon>Viridiplantae</taxon>
        <taxon>Streptophyta</taxon>
        <taxon>Embryophyta</taxon>
        <taxon>Tracheophyta</taxon>
        <taxon>Spermatophyta</taxon>
        <taxon>Magnoliopsida</taxon>
        <taxon>eudicotyledons</taxon>
        <taxon>Gunneridae</taxon>
        <taxon>Pentapetalae</taxon>
        <taxon>rosids</taxon>
        <taxon>malvids</taxon>
        <taxon>Sapindales</taxon>
        <taxon>Sapindaceae</taxon>
        <taxon>Hippocastanoideae</taxon>
        <taxon>Acereae</taxon>
        <taxon>Acer</taxon>
    </lineage>
</organism>
<reference evidence="1" key="1">
    <citation type="journal article" date="2022" name="Plant J.">
        <title>Strategies of tolerance reflected in two North American maple genomes.</title>
        <authorList>
            <person name="McEvoy S.L."/>
            <person name="Sezen U.U."/>
            <person name="Trouern-Trend A."/>
            <person name="McMahon S.M."/>
            <person name="Schaberg P.G."/>
            <person name="Yang J."/>
            <person name="Wegrzyn J.L."/>
            <person name="Swenson N.G."/>
        </authorList>
    </citation>
    <scope>NUCLEOTIDE SEQUENCE</scope>
    <source>
        <strain evidence="1">91603</strain>
    </source>
</reference>
<dbReference type="AlphaFoldDB" id="A0AAD5NWT1"/>
<gene>
    <name evidence="1" type="ORF">LWI28_014198</name>
</gene>
<reference evidence="1" key="2">
    <citation type="submission" date="2023-02" db="EMBL/GenBank/DDBJ databases">
        <authorList>
            <person name="Swenson N.G."/>
            <person name="Wegrzyn J.L."/>
            <person name="Mcevoy S.L."/>
        </authorList>
    </citation>
    <scope>NUCLEOTIDE SEQUENCE</scope>
    <source>
        <strain evidence="1">91603</strain>
        <tissue evidence="1">Leaf</tissue>
    </source>
</reference>
<sequence length="87" mass="10100">MMHVEEKQRIPIAQGLPWTTDEPECLIKPLVKENTRPIDLKLHSDVLAVECTKFDHQRTSELGQGFEFVPDYCRISIILLEKKLLLL</sequence>
<name>A0AAD5NWT1_ACENE</name>
<accession>A0AAD5NWT1</accession>
<protein>
    <submittedName>
        <fullName evidence="1">Uncharacterized protein</fullName>
    </submittedName>
</protein>
<dbReference type="Proteomes" id="UP001064489">
    <property type="component" value="Chromosome 3"/>
</dbReference>
<dbReference type="EMBL" id="JAJSOW010000100">
    <property type="protein sequence ID" value="KAI9186150.1"/>
    <property type="molecule type" value="Genomic_DNA"/>
</dbReference>
<evidence type="ECO:0000313" key="1">
    <source>
        <dbReference type="EMBL" id="KAI9186150.1"/>
    </source>
</evidence>
<proteinExistence type="predicted"/>
<keyword evidence="2" id="KW-1185">Reference proteome</keyword>